<evidence type="ECO:0008006" key="4">
    <source>
        <dbReference type="Google" id="ProtNLM"/>
    </source>
</evidence>
<dbReference type="EMBL" id="LR906471">
    <property type="protein sequence ID" value="CAD7253878.1"/>
    <property type="molecule type" value="Genomic_DNA"/>
</dbReference>
<protein>
    <recommendedName>
        <fullName evidence="4">Reelin domain-containing protein</fullName>
    </recommendedName>
</protein>
<gene>
    <name evidence="2" type="ORF">DSTB1V02_LOCUS13624</name>
</gene>
<sequence>MLLASSFFIIGCVMARPPRDHPLCRAVMRTVGVKESPRSEVLSVEHPRLSSLHGILPAINYSVTVKLAEEMDSLVIVSHGKDGDSLGMFLGSTWEPCRGMPSSAVHPGGLVQGLVLQWVLPVARHERAFVTFRLEGIRRKDGRHYSSAISLPILSGKRSAARRSSSRWKLSHSRWRMGPSCPPFPLMAFMPPMTSHAIHAPHDLPVVHASHVPPCSRSTS</sequence>
<reference evidence="2" key="1">
    <citation type="submission" date="2020-11" db="EMBL/GenBank/DDBJ databases">
        <authorList>
            <person name="Tran Van P."/>
        </authorList>
    </citation>
    <scope>NUCLEOTIDE SEQUENCE</scope>
</reference>
<accession>A0A7R9AHA0</accession>
<dbReference type="EMBL" id="CAJPEV010006954">
    <property type="protein sequence ID" value="CAG0904478.1"/>
    <property type="molecule type" value="Genomic_DNA"/>
</dbReference>
<evidence type="ECO:0000313" key="3">
    <source>
        <dbReference type="Proteomes" id="UP000677054"/>
    </source>
</evidence>
<feature type="signal peptide" evidence="1">
    <location>
        <begin position="1"/>
        <end position="15"/>
    </location>
</feature>
<organism evidence="2">
    <name type="scientific">Darwinula stevensoni</name>
    <dbReference type="NCBI Taxonomy" id="69355"/>
    <lineage>
        <taxon>Eukaryota</taxon>
        <taxon>Metazoa</taxon>
        <taxon>Ecdysozoa</taxon>
        <taxon>Arthropoda</taxon>
        <taxon>Crustacea</taxon>
        <taxon>Oligostraca</taxon>
        <taxon>Ostracoda</taxon>
        <taxon>Podocopa</taxon>
        <taxon>Podocopida</taxon>
        <taxon>Darwinulocopina</taxon>
        <taxon>Darwinuloidea</taxon>
        <taxon>Darwinulidae</taxon>
        <taxon>Darwinula</taxon>
    </lineage>
</organism>
<dbReference type="Proteomes" id="UP000677054">
    <property type="component" value="Unassembled WGS sequence"/>
</dbReference>
<proteinExistence type="predicted"/>
<dbReference type="AlphaFoldDB" id="A0A7R9AHA0"/>
<keyword evidence="3" id="KW-1185">Reference proteome</keyword>
<keyword evidence="1" id="KW-0732">Signal</keyword>
<name>A0A7R9AHA0_9CRUS</name>
<evidence type="ECO:0000313" key="2">
    <source>
        <dbReference type="EMBL" id="CAD7253878.1"/>
    </source>
</evidence>
<feature type="chain" id="PRO_5036402824" description="Reelin domain-containing protein" evidence="1">
    <location>
        <begin position="16"/>
        <end position="220"/>
    </location>
</feature>
<evidence type="ECO:0000256" key="1">
    <source>
        <dbReference type="SAM" id="SignalP"/>
    </source>
</evidence>